<dbReference type="AlphaFoldDB" id="A0A4C1TMN2"/>
<sequence length="147" mass="16078">MTFVMEVTTMSDTNGLMPSLRFATAFAFDNERFKPPTLAHRGRGSLATAVNLDLKPPSFITLFPLVSKSFGGKTVFALNCDDQKAPPLRLAVAPKSADSTCITSHSEYTSYSHPRGYQPIGDSSGVANVHGRRLPPKLWWRACSFTP</sequence>
<evidence type="ECO:0000313" key="2">
    <source>
        <dbReference type="Proteomes" id="UP000299102"/>
    </source>
</evidence>
<accession>A0A4C1TMN2</accession>
<name>A0A4C1TMN2_EUMVA</name>
<protein>
    <submittedName>
        <fullName evidence="1">Uncharacterized protein</fullName>
    </submittedName>
</protein>
<keyword evidence="2" id="KW-1185">Reference proteome</keyword>
<comment type="caution">
    <text evidence="1">The sequence shown here is derived from an EMBL/GenBank/DDBJ whole genome shotgun (WGS) entry which is preliminary data.</text>
</comment>
<gene>
    <name evidence="1" type="ORF">EVAR_9622_1</name>
</gene>
<dbReference type="Proteomes" id="UP000299102">
    <property type="component" value="Unassembled WGS sequence"/>
</dbReference>
<dbReference type="EMBL" id="BGZK01000066">
    <property type="protein sequence ID" value="GBP14717.1"/>
    <property type="molecule type" value="Genomic_DNA"/>
</dbReference>
<evidence type="ECO:0000313" key="1">
    <source>
        <dbReference type="EMBL" id="GBP14717.1"/>
    </source>
</evidence>
<organism evidence="1 2">
    <name type="scientific">Eumeta variegata</name>
    <name type="common">Bagworm moth</name>
    <name type="synonym">Eumeta japonica</name>
    <dbReference type="NCBI Taxonomy" id="151549"/>
    <lineage>
        <taxon>Eukaryota</taxon>
        <taxon>Metazoa</taxon>
        <taxon>Ecdysozoa</taxon>
        <taxon>Arthropoda</taxon>
        <taxon>Hexapoda</taxon>
        <taxon>Insecta</taxon>
        <taxon>Pterygota</taxon>
        <taxon>Neoptera</taxon>
        <taxon>Endopterygota</taxon>
        <taxon>Lepidoptera</taxon>
        <taxon>Glossata</taxon>
        <taxon>Ditrysia</taxon>
        <taxon>Tineoidea</taxon>
        <taxon>Psychidae</taxon>
        <taxon>Oiketicinae</taxon>
        <taxon>Eumeta</taxon>
    </lineage>
</organism>
<proteinExistence type="predicted"/>
<reference evidence="1 2" key="1">
    <citation type="journal article" date="2019" name="Commun. Biol.">
        <title>The bagworm genome reveals a unique fibroin gene that provides high tensile strength.</title>
        <authorList>
            <person name="Kono N."/>
            <person name="Nakamura H."/>
            <person name="Ohtoshi R."/>
            <person name="Tomita M."/>
            <person name="Numata K."/>
            <person name="Arakawa K."/>
        </authorList>
    </citation>
    <scope>NUCLEOTIDE SEQUENCE [LARGE SCALE GENOMIC DNA]</scope>
</reference>